<dbReference type="EMBL" id="AP012029">
    <property type="protein sequence ID" value="BAJ63435.1"/>
    <property type="molecule type" value="Genomic_DNA"/>
</dbReference>
<protein>
    <submittedName>
        <fullName evidence="1">Deacetylase</fullName>
    </submittedName>
</protein>
<dbReference type="STRING" id="926569.ANT_14070"/>
<dbReference type="eggNOG" id="COG2120">
    <property type="taxonomic scope" value="Bacteria"/>
</dbReference>
<dbReference type="HOGENOM" id="CLU_049311_2_1_0"/>
<evidence type="ECO:0000313" key="2">
    <source>
        <dbReference type="Proteomes" id="UP000008922"/>
    </source>
</evidence>
<dbReference type="FunCoup" id="E8N4S1">
    <property type="interactions" value="7"/>
</dbReference>
<dbReference type="GO" id="GO:0016811">
    <property type="term" value="F:hydrolase activity, acting on carbon-nitrogen (but not peptide) bonds, in linear amides"/>
    <property type="evidence" value="ECO:0007669"/>
    <property type="project" value="TreeGrafter"/>
</dbReference>
<dbReference type="InterPro" id="IPR003737">
    <property type="entry name" value="GlcNAc_PI_deacetylase-related"/>
</dbReference>
<dbReference type="PANTHER" id="PTHR12993">
    <property type="entry name" value="N-ACETYLGLUCOSAMINYL-PHOSPHATIDYLINOSITOL DE-N-ACETYLASE-RELATED"/>
    <property type="match status" value="1"/>
</dbReference>
<organism evidence="1 2">
    <name type="scientific">Anaerolinea thermophila (strain DSM 14523 / JCM 11388 / NBRC 100420 / UNI-1)</name>
    <dbReference type="NCBI Taxonomy" id="926569"/>
    <lineage>
        <taxon>Bacteria</taxon>
        <taxon>Bacillati</taxon>
        <taxon>Chloroflexota</taxon>
        <taxon>Anaerolineae</taxon>
        <taxon>Anaerolineales</taxon>
        <taxon>Anaerolineaceae</taxon>
        <taxon>Anaerolinea</taxon>
    </lineage>
</organism>
<dbReference type="InterPro" id="IPR024078">
    <property type="entry name" value="LmbE-like_dom_sf"/>
</dbReference>
<name>E8N4S1_ANATU</name>
<gene>
    <name evidence="1" type="ordered locus">ANT_14070</name>
</gene>
<reference evidence="1 2" key="1">
    <citation type="submission" date="2010-12" db="EMBL/GenBank/DDBJ databases">
        <title>Whole genome sequence of Anaerolinea thermophila UNI-1.</title>
        <authorList>
            <person name="Narita-Yamada S."/>
            <person name="Kishi E."/>
            <person name="Watanabe Y."/>
            <person name="Takasaki K."/>
            <person name="Ankai A."/>
            <person name="Oguchi A."/>
            <person name="Fukui S."/>
            <person name="Takahashi M."/>
            <person name="Yashiro I."/>
            <person name="Hosoyama A."/>
            <person name="Sekiguchi Y."/>
            <person name="Hanada S."/>
            <person name="Fujita N."/>
        </authorList>
    </citation>
    <scope>NUCLEOTIDE SEQUENCE [LARGE SCALE GENOMIC DNA]</scope>
    <source>
        <strain evidence="2">DSM 14523 / JCM 11388 / NBRC 100420 / UNI-1</strain>
    </source>
</reference>
<accession>E8N4S1</accession>
<keyword evidence="2" id="KW-1185">Reference proteome</keyword>
<dbReference type="InParanoid" id="E8N4S1"/>
<dbReference type="Gene3D" id="3.40.50.10320">
    <property type="entry name" value="LmbE-like"/>
    <property type="match status" value="1"/>
</dbReference>
<dbReference type="Proteomes" id="UP000008922">
    <property type="component" value="Chromosome"/>
</dbReference>
<sequence>MKIMDMETKRALLAVLAHPDDETFGMGGTLALYARQGVDVYLICATRGEAGEVEKEHLQGFSTVAERRESELRCAANILGLKGVFFLGYRDSGMPGSVDNFHPQALCVQPVEEVAERIASLILEIKPQVVITFDPIGGYRHPDHVAIHQATVRAFERLAMLQQEGKAVNPVKKLYFHTIPRTLLRLIVLAMKLRGKDPRRFGKNGDIDLASIAAEQFPIHAVVDYRQVARVRERAVACHVSQGGASLTGVGIFAQIRRWFFSRDVFMRAYPPAGKGSPKENDLFEGIYE</sequence>
<proteinExistence type="predicted"/>
<dbReference type="AlphaFoldDB" id="E8N4S1"/>
<dbReference type="Pfam" id="PF02585">
    <property type="entry name" value="PIG-L"/>
    <property type="match status" value="1"/>
</dbReference>
<dbReference type="PANTHER" id="PTHR12993:SF11">
    <property type="entry name" value="N-ACETYLGLUCOSAMINYL-PHOSPHATIDYLINOSITOL DE-N-ACETYLASE"/>
    <property type="match status" value="1"/>
</dbReference>
<dbReference type="SUPFAM" id="SSF102588">
    <property type="entry name" value="LmbE-like"/>
    <property type="match status" value="1"/>
</dbReference>
<dbReference type="KEGG" id="atm:ANT_14070"/>
<evidence type="ECO:0000313" key="1">
    <source>
        <dbReference type="EMBL" id="BAJ63435.1"/>
    </source>
</evidence>